<dbReference type="EC" id="3.5.1.111" evidence="2"/>
<evidence type="ECO:0000259" key="1">
    <source>
        <dbReference type="PROSITE" id="PS50263"/>
    </source>
</evidence>
<dbReference type="Gene3D" id="3.60.110.10">
    <property type="entry name" value="Carbon-nitrogen hydrolase"/>
    <property type="match status" value="1"/>
</dbReference>
<dbReference type="PANTHER" id="PTHR47799:SF1">
    <property type="entry name" value="OMEGA-AMIDASE YAFV"/>
    <property type="match status" value="1"/>
</dbReference>
<name>A0A5J4Q9M8_9ZZZZ</name>
<dbReference type="Pfam" id="PF00795">
    <property type="entry name" value="CN_hydrolase"/>
    <property type="match status" value="1"/>
</dbReference>
<accession>A0A5J4Q9M8</accession>
<organism evidence="2">
    <name type="scientific">termite gut metagenome</name>
    <dbReference type="NCBI Taxonomy" id="433724"/>
    <lineage>
        <taxon>unclassified sequences</taxon>
        <taxon>metagenomes</taxon>
        <taxon>organismal metagenomes</taxon>
    </lineage>
</organism>
<reference evidence="2" key="1">
    <citation type="submission" date="2019-03" db="EMBL/GenBank/DDBJ databases">
        <title>Single cell metagenomics reveals metabolic interactions within the superorganism composed of flagellate Streblomastix strix and complex community of Bacteroidetes bacteria on its surface.</title>
        <authorList>
            <person name="Treitli S.C."/>
            <person name="Kolisko M."/>
            <person name="Husnik F."/>
            <person name="Keeling P."/>
            <person name="Hampl V."/>
        </authorList>
    </citation>
    <scope>NUCLEOTIDE SEQUENCE</scope>
    <source>
        <strain evidence="2">STM</strain>
    </source>
</reference>
<dbReference type="PROSITE" id="PS50263">
    <property type="entry name" value="CN_HYDROLASE"/>
    <property type="match status" value="1"/>
</dbReference>
<dbReference type="SUPFAM" id="SSF56317">
    <property type="entry name" value="Carbon-nitrogen hydrolase"/>
    <property type="match status" value="1"/>
</dbReference>
<keyword evidence="2" id="KW-0378">Hydrolase</keyword>
<dbReference type="GO" id="GO:0106008">
    <property type="term" value="F:2-oxoglutaramate amidase activity"/>
    <property type="evidence" value="ECO:0007669"/>
    <property type="project" value="UniProtKB-EC"/>
</dbReference>
<dbReference type="GO" id="GO:0050152">
    <property type="term" value="F:omega-amidase activity"/>
    <property type="evidence" value="ECO:0007669"/>
    <property type="project" value="TreeGrafter"/>
</dbReference>
<protein>
    <submittedName>
        <fullName evidence="2">2-oxoglutaramate amidase</fullName>
        <ecNumber evidence="2">3.5.1.111</ecNumber>
    </submittedName>
</protein>
<feature type="domain" description="CN hydrolase" evidence="1">
    <location>
        <begin position="1"/>
        <end position="73"/>
    </location>
</feature>
<dbReference type="EMBL" id="SNRY01004426">
    <property type="protein sequence ID" value="KAA6317730.1"/>
    <property type="molecule type" value="Genomic_DNA"/>
</dbReference>
<gene>
    <name evidence="2" type="ORF">EZS27_032162</name>
</gene>
<proteinExistence type="predicted"/>
<sequence length="102" mass="11503">MANWPVSRRRVWDTLLRAWAMENVSYVSGVNRIGIDRNNVHYNGGSAVYSAKGETLTGVPDDEGFVETVTLELSSLQQFRREFPMWKDADLFTLLCDSGTSV</sequence>
<dbReference type="InterPro" id="IPR003010">
    <property type="entry name" value="C-N_Hydrolase"/>
</dbReference>
<dbReference type="PANTHER" id="PTHR47799">
    <property type="entry name" value="OMEGA-AMIDASE YAFV"/>
    <property type="match status" value="1"/>
</dbReference>
<dbReference type="AlphaFoldDB" id="A0A5J4Q9M8"/>
<evidence type="ECO:0000313" key="2">
    <source>
        <dbReference type="EMBL" id="KAA6317730.1"/>
    </source>
</evidence>
<comment type="caution">
    <text evidence="2">The sequence shown here is derived from an EMBL/GenBank/DDBJ whole genome shotgun (WGS) entry which is preliminary data.</text>
</comment>
<dbReference type="InterPro" id="IPR052737">
    <property type="entry name" value="Omega-amidase_YafV"/>
</dbReference>
<dbReference type="InterPro" id="IPR036526">
    <property type="entry name" value="C-N_Hydrolase_sf"/>
</dbReference>